<dbReference type="Pfam" id="PF17900">
    <property type="entry name" value="Peptidase_M1_N"/>
    <property type="match status" value="1"/>
</dbReference>
<dbReference type="InterPro" id="IPR014782">
    <property type="entry name" value="Peptidase_M1_dom"/>
</dbReference>
<keyword evidence="12" id="KW-0472">Membrane</keyword>
<evidence type="ECO:0000313" key="17">
    <source>
        <dbReference type="Proteomes" id="UP001165090"/>
    </source>
</evidence>
<dbReference type="InterPro" id="IPR034016">
    <property type="entry name" value="M1_APN-typ"/>
</dbReference>
<dbReference type="Proteomes" id="UP001165090">
    <property type="component" value="Unassembled WGS sequence"/>
</dbReference>
<dbReference type="CDD" id="cd09601">
    <property type="entry name" value="M1_APN-Q_like"/>
    <property type="match status" value="1"/>
</dbReference>
<sequence>MLPKAGIYQRDLSQGGSSSSGGDIELPRLPNRHDHGGAFDGQDQPDKPFDERNYLLEPEKIHKMRRCICCGVNVIWLVDRLPGTWADWWRHQPQRNRRAYKAACCCIMVLLFVLLFVLPVVGVAKEKRRLYILARTSSPPPPPVPPAPPTPPPPPSPPPSPTPPSPDPPSPSPTPPDPPSPLPPLPNAPTPPLMPPSPPPSPPMPPAPMPVMAFCDYRLSQLPDEVKPSHYDLKLHIYFDPSSRGDAGAPGGRRLLQEQSSPGNDVGPLVQGLSTEYVQGTVNISLSLGVTTQCIALNAVGMKLDNILYHWNGTEWTGNRTNKGQTSTLMFNSPLSATSSPSGGTQLGYLSMRFAYNFSSSLDGVYRTRYTDAQNTPHVLVATQFESAAARKAFPCFDEPRFKATFSLTLETPAGLEVLSNMPRLSQQTNPSGENRVETSFTRTPLMSTYLLAFAVGAFQGKQMRCKDSMSTNLTAWATQDMVDQLGTALDAGCAALQRYEAAFKVPYQLPKLDLVALPDFEAGAMENYGCIFFREAKLLMRPESGDVNTEIAISQTVSHEISHQWFGNLVTMADWTELWLNEGFASYLELMGVDAFRPNFGYYQLSYTQMTYAALEYDTLPSVHALSAAGPLESVADIDDMFDDISYQKGGAVLRMVRAVINGHLLASGAAPSFRRRLLEEPQPQPQSQAPQALPSPAGQRPAANAPDYQADLFLRALTQYLLSYANSSTTAVELWDTFENVTGLPFPSWMRTWTYSPNYPIVNVFLTAKPPPGVPMVNPTASGLAAAAAPPPPPEPEMNAVEGVYLHVTQSNVTDGTCTDRLGAEGSAPWWIPLNFVTENAASMLWASFNTCSAAVPLSQNVSYVLLNPGRYGYYRVNYSEELWNNLTEAAYKAEVVSAVDLAGLLDDAWHLSRLGHLHPRVFMSLTKALAARLKPELEPWSIALDAFRSWYRLLDTGAQAEDIDLGSGIVSSEYFRNCSLKLAGYARDHLTEPLRVNMTVPGLEGASADTRGLDFSVPPSPLQDSTALQLRLLRPQALIGAAWAKLAALPDVSAEISRLRREEPFEGADSVMSRLWIARDEPVIEIRGAVYAIQAMVMPDVKVDDWFRKYQESRDATERSQILYAMSQTPNRKSINDMLKGTLDPKVVRLQDIKTILLQVGNRGGFASTVTWEFLLDNTQALLSRYDSLPTYSLGNTITNLATGIVSEKLAAQIKEWARNQADLLGANFTTTVDENLKSNLKWLSLPAKQMCEWLDSQVPGLP</sequence>
<organism evidence="16 17">
    <name type="scientific">Volvox africanus</name>
    <dbReference type="NCBI Taxonomy" id="51714"/>
    <lineage>
        <taxon>Eukaryota</taxon>
        <taxon>Viridiplantae</taxon>
        <taxon>Chlorophyta</taxon>
        <taxon>core chlorophytes</taxon>
        <taxon>Chlorophyceae</taxon>
        <taxon>CS clade</taxon>
        <taxon>Chlamydomonadales</taxon>
        <taxon>Volvocaceae</taxon>
        <taxon>Volvox</taxon>
    </lineage>
</organism>
<dbReference type="SUPFAM" id="SSF63737">
    <property type="entry name" value="Leukotriene A4 hydrolase N-terminal domain"/>
    <property type="match status" value="1"/>
</dbReference>
<keyword evidence="9" id="KW-0482">Metalloprotease</keyword>
<keyword evidence="8" id="KW-0492">Microsome</keyword>
<keyword evidence="8" id="KW-0256">Endoplasmic reticulum</keyword>
<keyword evidence="4" id="KW-0645">Protease</keyword>
<dbReference type="Gene3D" id="1.10.390.10">
    <property type="entry name" value="Neutral Protease Domain 2"/>
    <property type="match status" value="1"/>
</dbReference>
<evidence type="ECO:0000256" key="10">
    <source>
        <dbReference type="ARBA" id="ARBA00029840"/>
    </source>
</evidence>
<gene>
    <name evidence="16" type="ORF">VaNZ11_014550</name>
</gene>
<evidence type="ECO:0000256" key="5">
    <source>
        <dbReference type="ARBA" id="ARBA00022723"/>
    </source>
</evidence>
<comment type="caution">
    <text evidence="16">The sequence shown here is derived from an EMBL/GenBank/DDBJ whole genome shotgun (WGS) entry which is preliminary data.</text>
</comment>
<keyword evidence="17" id="KW-1185">Reference proteome</keyword>
<comment type="cofactor">
    <cofactor evidence="1">
        <name>Zn(2+)</name>
        <dbReference type="ChEBI" id="CHEBI:29105"/>
    </cofactor>
</comment>
<feature type="domain" description="ERAP1-like C-terminal" evidence="14">
    <location>
        <begin position="1085"/>
        <end position="1240"/>
    </location>
</feature>
<keyword evidence="12" id="KW-1133">Transmembrane helix</keyword>
<evidence type="ECO:0000256" key="1">
    <source>
        <dbReference type="ARBA" id="ARBA00001947"/>
    </source>
</evidence>
<protein>
    <recommendedName>
        <fullName evidence="10">Alpha-aminoacylpeptide hydrolase</fullName>
    </recommendedName>
</protein>
<evidence type="ECO:0000256" key="6">
    <source>
        <dbReference type="ARBA" id="ARBA00022801"/>
    </source>
</evidence>
<dbReference type="InterPro" id="IPR050344">
    <property type="entry name" value="Peptidase_M1_aminopeptidases"/>
</dbReference>
<feature type="transmembrane region" description="Helical" evidence="12">
    <location>
        <begin position="99"/>
        <end position="121"/>
    </location>
</feature>
<dbReference type="Gene3D" id="2.60.40.1730">
    <property type="entry name" value="tricorn interacting facor f3 domain"/>
    <property type="match status" value="1"/>
</dbReference>
<reference evidence="16 17" key="1">
    <citation type="journal article" date="2023" name="IScience">
        <title>Expanded male sex-determining region conserved during the evolution of homothallism in the green alga Volvox.</title>
        <authorList>
            <person name="Yamamoto K."/>
            <person name="Matsuzaki R."/>
            <person name="Mahakham W."/>
            <person name="Heman W."/>
            <person name="Sekimoto H."/>
            <person name="Kawachi M."/>
            <person name="Minakuchi Y."/>
            <person name="Toyoda A."/>
            <person name="Nozaki H."/>
        </authorList>
    </citation>
    <scope>NUCLEOTIDE SEQUENCE [LARGE SCALE GENOMIC DNA]</scope>
    <source>
        <strain evidence="16 17">NIES-4468</strain>
    </source>
</reference>
<evidence type="ECO:0000256" key="7">
    <source>
        <dbReference type="ARBA" id="ARBA00022833"/>
    </source>
</evidence>
<dbReference type="InterPro" id="IPR042097">
    <property type="entry name" value="Aminopeptidase_N-like_N_sf"/>
</dbReference>
<feature type="domain" description="Peptidase M1 membrane alanine aminopeptidase" evidence="13">
    <location>
        <begin position="489"/>
        <end position="668"/>
    </location>
</feature>
<dbReference type="PANTHER" id="PTHR11533">
    <property type="entry name" value="PROTEASE M1 ZINC METALLOPROTEASE"/>
    <property type="match status" value="1"/>
</dbReference>
<dbReference type="PRINTS" id="PR00756">
    <property type="entry name" value="ALADIPTASE"/>
</dbReference>
<dbReference type="InterPro" id="IPR001930">
    <property type="entry name" value="Peptidase_M1"/>
</dbReference>
<dbReference type="Gene3D" id="2.60.40.1910">
    <property type="match status" value="1"/>
</dbReference>
<comment type="subcellular location">
    <subcellularLocation>
        <location evidence="2">Microsome membrane</location>
        <topology evidence="2">Peripheral membrane protein</topology>
    </subcellularLocation>
</comment>
<accession>A0ABQ5SJQ2</accession>
<keyword evidence="5" id="KW-0479">Metal-binding</keyword>
<evidence type="ECO:0000256" key="2">
    <source>
        <dbReference type="ARBA" id="ARBA00004174"/>
    </source>
</evidence>
<dbReference type="Gene3D" id="1.25.50.20">
    <property type="match status" value="1"/>
</dbReference>
<feature type="region of interest" description="Disordered" evidence="11">
    <location>
        <begin position="244"/>
        <end position="265"/>
    </location>
</feature>
<keyword evidence="12" id="KW-0812">Transmembrane</keyword>
<evidence type="ECO:0000313" key="16">
    <source>
        <dbReference type="EMBL" id="GLI69894.1"/>
    </source>
</evidence>
<proteinExistence type="inferred from homology"/>
<keyword evidence="7" id="KW-0862">Zinc</keyword>
<feature type="compositionally biased region" description="Low complexity" evidence="11">
    <location>
        <begin position="687"/>
        <end position="699"/>
    </location>
</feature>
<comment type="similarity">
    <text evidence="3">Belongs to the peptidase M1 family.</text>
</comment>
<feature type="region of interest" description="Disordered" evidence="11">
    <location>
        <begin position="135"/>
        <end position="204"/>
    </location>
</feature>
<feature type="region of interest" description="Disordered" evidence="11">
    <location>
        <begin position="681"/>
        <end position="706"/>
    </location>
</feature>
<dbReference type="Pfam" id="PF01433">
    <property type="entry name" value="Peptidase_M1"/>
    <property type="match status" value="1"/>
</dbReference>
<evidence type="ECO:0000259" key="13">
    <source>
        <dbReference type="Pfam" id="PF01433"/>
    </source>
</evidence>
<dbReference type="SUPFAM" id="SSF55486">
    <property type="entry name" value="Metalloproteases ('zincins'), catalytic domain"/>
    <property type="match status" value="2"/>
</dbReference>
<evidence type="ECO:0000259" key="14">
    <source>
        <dbReference type="Pfam" id="PF11838"/>
    </source>
</evidence>
<feature type="domain" description="ERAP1-like C-terminal" evidence="14">
    <location>
        <begin position="866"/>
        <end position="959"/>
    </location>
</feature>
<evidence type="ECO:0000256" key="12">
    <source>
        <dbReference type="SAM" id="Phobius"/>
    </source>
</evidence>
<evidence type="ECO:0000256" key="9">
    <source>
        <dbReference type="ARBA" id="ARBA00023049"/>
    </source>
</evidence>
<dbReference type="Pfam" id="PF11838">
    <property type="entry name" value="ERAP1_C"/>
    <property type="match status" value="2"/>
</dbReference>
<feature type="domain" description="Aminopeptidase N-like N-terminal" evidence="15">
    <location>
        <begin position="227"/>
        <end position="451"/>
    </location>
</feature>
<feature type="region of interest" description="Disordered" evidence="11">
    <location>
        <begin position="1"/>
        <end position="49"/>
    </location>
</feature>
<evidence type="ECO:0000256" key="3">
    <source>
        <dbReference type="ARBA" id="ARBA00010136"/>
    </source>
</evidence>
<feature type="compositionally biased region" description="Pro residues" evidence="11">
    <location>
        <begin position="138"/>
        <end position="204"/>
    </location>
</feature>
<dbReference type="EMBL" id="BSDZ01000089">
    <property type="protein sequence ID" value="GLI69894.1"/>
    <property type="molecule type" value="Genomic_DNA"/>
</dbReference>
<evidence type="ECO:0000256" key="4">
    <source>
        <dbReference type="ARBA" id="ARBA00022670"/>
    </source>
</evidence>
<dbReference type="InterPro" id="IPR024571">
    <property type="entry name" value="ERAP1-like_C_dom"/>
</dbReference>
<dbReference type="InterPro" id="IPR045357">
    <property type="entry name" value="Aminopeptidase_N-like_N"/>
</dbReference>
<dbReference type="InterPro" id="IPR027268">
    <property type="entry name" value="Peptidase_M4/M1_CTD_sf"/>
</dbReference>
<keyword evidence="6" id="KW-0378">Hydrolase</keyword>
<evidence type="ECO:0000256" key="8">
    <source>
        <dbReference type="ARBA" id="ARBA00022848"/>
    </source>
</evidence>
<dbReference type="PANTHER" id="PTHR11533:SF299">
    <property type="entry name" value="AMINOPEPTIDASE"/>
    <property type="match status" value="1"/>
</dbReference>
<name>A0ABQ5SJQ2_9CHLO</name>
<evidence type="ECO:0000259" key="15">
    <source>
        <dbReference type="Pfam" id="PF17900"/>
    </source>
</evidence>
<evidence type="ECO:0000256" key="11">
    <source>
        <dbReference type="SAM" id="MobiDB-lite"/>
    </source>
</evidence>